<feature type="non-terminal residue" evidence="2">
    <location>
        <position position="232"/>
    </location>
</feature>
<dbReference type="Proteomes" id="UP000002640">
    <property type="component" value="Unassembled WGS sequence"/>
</dbReference>
<accession>G5A6J5</accession>
<gene>
    <name evidence="2" type="ORF">PHYSODRAFT_438088</name>
</gene>
<dbReference type="InParanoid" id="G5A6J5"/>
<dbReference type="GeneID" id="20652582"/>
<evidence type="ECO:0000256" key="1">
    <source>
        <dbReference type="SAM" id="Coils"/>
    </source>
</evidence>
<proteinExistence type="predicted"/>
<feature type="coiled-coil region" evidence="1">
    <location>
        <begin position="18"/>
        <end position="49"/>
    </location>
</feature>
<dbReference type="RefSeq" id="XP_009535583.1">
    <property type="nucleotide sequence ID" value="XM_009537288.1"/>
</dbReference>
<dbReference type="AlphaFoldDB" id="G5A6J5"/>
<evidence type="ECO:0000313" key="3">
    <source>
        <dbReference type="Proteomes" id="UP000002640"/>
    </source>
</evidence>
<dbReference type="KEGG" id="psoj:PHYSODRAFT_438088"/>
<name>G5A6J5_PHYSP</name>
<evidence type="ECO:0000313" key="2">
    <source>
        <dbReference type="EMBL" id="EGZ08950.1"/>
    </source>
</evidence>
<dbReference type="SMR" id="G5A6J5"/>
<reference evidence="2 3" key="1">
    <citation type="journal article" date="2006" name="Science">
        <title>Phytophthora genome sequences uncover evolutionary origins and mechanisms of pathogenesis.</title>
        <authorList>
            <person name="Tyler B.M."/>
            <person name="Tripathy S."/>
            <person name="Zhang X."/>
            <person name="Dehal P."/>
            <person name="Jiang R.H."/>
            <person name="Aerts A."/>
            <person name="Arredondo F.D."/>
            <person name="Baxter L."/>
            <person name="Bensasson D."/>
            <person name="Beynon J.L."/>
            <person name="Chapman J."/>
            <person name="Damasceno C.M."/>
            <person name="Dorrance A.E."/>
            <person name="Dou D."/>
            <person name="Dickerman A.W."/>
            <person name="Dubchak I.L."/>
            <person name="Garbelotto M."/>
            <person name="Gijzen M."/>
            <person name="Gordon S.G."/>
            <person name="Govers F."/>
            <person name="Grunwald N.J."/>
            <person name="Huang W."/>
            <person name="Ivors K.L."/>
            <person name="Jones R.W."/>
            <person name="Kamoun S."/>
            <person name="Krampis K."/>
            <person name="Lamour K.H."/>
            <person name="Lee M.K."/>
            <person name="McDonald W.H."/>
            <person name="Medina M."/>
            <person name="Meijer H.J."/>
            <person name="Nordberg E.K."/>
            <person name="Maclean D.J."/>
            <person name="Ospina-Giraldo M.D."/>
            <person name="Morris P.F."/>
            <person name="Phuntumart V."/>
            <person name="Putnam N.H."/>
            <person name="Rash S."/>
            <person name="Rose J.K."/>
            <person name="Sakihama Y."/>
            <person name="Salamov A.A."/>
            <person name="Savidor A."/>
            <person name="Scheuring C.F."/>
            <person name="Smith B.M."/>
            <person name="Sobral B.W."/>
            <person name="Terry A."/>
            <person name="Torto-Alalibo T.A."/>
            <person name="Win J."/>
            <person name="Xu Z."/>
            <person name="Zhang H."/>
            <person name="Grigoriev I.V."/>
            <person name="Rokhsar D.S."/>
            <person name="Boore J.L."/>
        </authorList>
    </citation>
    <scope>NUCLEOTIDE SEQUENCE [LARGE SCALE GENOMIC DNA]</scope>
    <source>
        <strain evidence="2 3">P6497</strain>
    </source>
</reference>
<keyword evidence="3" id="KW-1185">Reference proteome</keyword>
<dbReference type="EMBL" id="JH159160">
    <property type="protein sequence ID" value="EGZ08950.1"/>
    <property type="molecule type" value="Genomic_DNA"/>
</dbReference>
<keyword evidence="1" id="KW-0175">Coiled coil</keyword>
<organism evidence="2 3">
    <name type="scientific">Phytophthora sojae (strain P6497)</name>
    <name type="common">Soybean stem and root rot agent</name>
    <name type="synonym">Phytophthora megasperma f. sp. glycines</name>
    <dbReference type="NCBI Taxonomy" id="1094619"/>
    <lineage>
        <taxon>Eukaryota</taxon>
        <taxon>Sar</taxon>
        <taxon>Stramenopiles</taxon>
        <taxon>Oomycota</taxon>
        <taxon>Peronosporomycetes</taxon>
        <taxon>Peronosporales</taxon>
        <taxon>Peronosporaceae</taxon>
        <taxon>Phytophthora</taxon>
    </lineage>
</organism>
<sequence length="232" mass="26041">LTNSSNRARVALRSRNENATLRKMLQESVEDIQELEQNLLQQMKELVQSLPRSLVLTRNLQYDGARDDTMFRLMANSVDAQYKDMDRVMSRDGLVGLNTEVVESSIGRATSVYTGGESGELLKFRSRILSPIRSPTLDKAFWRGIEAGLGASVGSATPMNDVGLPLGVASRVIIQKYEIAVGNYACVMRVVIKEFVESDRVMQVWNTVADWPRVGKLHNVRTQEYGWGYIQP</sequence>
<protein>
    <submittedName>
        <fullName evidence="2">Uncharacterized protein</fullName>
    </submittedName>
</protein>
<feature type="non-terminal residue" evidence="2">
    <location>
        <position position="1"/>
    </location>
</feature>